<evidence type="ECO:0000313" key="2">
    <source>
        <dbReference type="EMBL" id="MBK0417573.1"/>
    </source>
</evidence>
<evidence type="ECO:0000313" key="3">
    <source>
        <dbReference type="Proteomes" id="UP000608530"/>
    </source>
</evidence>
<dbReference type="RefSeq" id="WP_200112783.1">
    <property type="nucleotide sequence ID" value="NZ_JAEHOH010000001.1"/>
</dbReference>
<feature type="compositionally biased region" description="Basic and acidic residues" evidence="1">
    <location>
        <begin position="47"/>
        <end position="58"/>
    </location>
</feature>
<comment type="caution">
    <text evidence="2">The sequence shown here is derived from an EMBL/GenBank/DDBJ whole genome shotgun (WGS) entry which is preliminary data.</text>
</comment>
<dbReference type="AlphaFoldDB" id="A0A934UTW4"/>
<gene>
    <name evidence="2" type="ORF">JD276_00780</name>
</gene>
<dbReference type="Proteomes" id="UP000608530">
    <property type="component" value="Unassembled WGS sequence"/>
</dbReference>
<protein>
    <submittedName>
        <fullName evidence="2">Uncharacterized protein</fullName>
    </submittedName>
</protein>
<accession>A0A934UTW4</accession>
<evidence type="ECO:0000256" key="1">
    <source>
        <dbReference type="SAM" id="MobiDB-lite"/>
    </source>
</evidence>
<keyword evidence="3" id="KW-1185">Reference proteome</keyword>
<organism evidence="2 3">
    <name type="scientific">Leucobacter chromiisoli</name>
    <dbReference type="NCBI Taxonomy" id="2796471"/>
    <lineage>
        <taxon>Bacteria</taxon>
        <taxon>Bacillati</taxon>
        <taxon>Actinomycetota</taxon>
        <taxon>Actinomycetes</taxon>
        <taxon>Micrococcales</taxon>
        <taxon>Microbacteriaceae</taxon>
        <taxon>Leucobacter</taxon>
    </lineage>
</organism>
<reference evidence="2" key="1">
    <citation type="submission" date="2020-12" db="EMBL/GenBank/DDBJ databases">
        <title>Leucobacter sp. CAS1, isolated from Chromium sludge.</title>
        <authorList>
            <person name="Xu Z."/>
        </authorList>
    </citation>
    <scope>NUCLEOTIDE SEQUENCE</scope>
    <source>
        <strain evidence="2">CSA1</strain>
    </source>
</reference>
<feature type="compositionally biased region" description="Basic and acidic residues" evidence="1">
    <location>
        <begin position="14"/>
        <end position="39"/>
    </location>
</feature>
<name>A0A934UTW4_9MICO</name>
<sequence>MSLLGDASDGSEDTVNRPAERRAEERRTEADQAENRADQTENGAGSEGERQSDAHEGAGGEPVDNLE</sequence>
<proteinExistence type="predicted"/>
<feature type="region of interest" description="Disordered" evidence="1">
    <location>
        <begin position="1"/>
        <end position="67"/>
    </location>
</feature>
<dbReference type="EMBL" id="JAEHOH010000001">
    <property type="protein sequence ID" value="MBK0417573.1"/>
    <property type="molecule type" value="Genomic_DNA"/>
</dbReference>